<feature type="compositionally biased region" description="Polar residues" evidence="1">
    <location>
        <begin position="1"/>
        <end position="15"/>
    </location>
</feature>
<reference evidence="2" key="2">
    <citation type="submission" date="2025-09" db="UniProtKB">
        <authorList>
            <consortium name="Ensembl"/>
        </authorList>
    </citation>
    <scope>IDENTIFICATION</scope>
</reference>
<dbReference type="Gene3D" id="3.10.110.10">
    <property type="entry name" value="Ubiquitin Conjugating Enzyme"/>
    <property type="match status" value="1"/>
</dbReference>
<dbReference type="AlphaFoldDB" id="A0A8C9H3B6"/>
<dbReference type="InterPro" id="IPR016135">
    <property type="entry name" value="UBQ-conjugating_enzyme/RWD"/>
</dbReference>
<keyword evidence="3" id="KW-1185">Reference proteome</keyword>
<dbReference type="Ensembl" id="ENSPTET00000017193.1">
    <property type="protein sequence ID" value="ENSPTEP00000011381.1"/>
    <property type="gene ID" value="ENSPTEG00000012844.1"/>
</dbReference>
<name>A0A8C9H3B6_9PRIM</name>
<proteinExistence type="predicted"/>
<feature type="region of interest" description="Disordered" evidence="1">
    <location>
        <begin position="1"/>
        <end position="30"/>
    </location>
</feature>
<organism evidence="2 3">
    <name type="scientific">Piliocolobus tephrosceles</name>
    <name type="common">Ugandan red Colobus</name>
    <dbReference type="NCBI Taxonomy" id="591936"/>
    <lineage>
        <taxon>Eukaryota</taxon>
        <taxon>Metazoa</taxon>
        <taxon>Chordata</taxon>
        <taxon>Craniata</taxon>
        <taxon>Vertebrata</taxon>
        <taxon>Euteleostomi</taxon>
        <taxon>Mammalia</taxon>
        <taxon>Eutheria</taxon>
        <taxon>Euarchontoglires</taxon>
        <taxon>Primates</taxon>
        <taxon>Haplorrhini</taxon>
        <taxon>Catarrhini</taxon>
        <taxon>Cercopithecidae</taxon>
        <taxon>Colobinae</taxon>
        <taxon>Piliocolobus</taxon>
    </lineage>
</organism>
<dbReference type="SUPFAM" id="SSF54495">
    <property type="entry name" value="UBC-like"/>
    <property type="match status" value="1"/>
</dbReference>
<protein>
    <submittedName>
        <fullName evidence="2">Uncharacterized protein</fullName>
    </submittedName>
</protein>
<evidence type="ECO:0000256" key="1">
    <source>
        <dbReference type="SAM" id="MobiDB-lite"/>
    </source>
</evidence>
<sequence>VVSQNHNPAATSIVTTHKRTELSGGAAQSPVGRRLQQELITLMTSGDKGISAFLESDKLFKWVGTFCGAVGTNPTLIAL</sequence>
<accession>A0A8C9H3B6</accession>
<reference evidence="2" key="1">
    <citation type="submission" date="2025-08" db="UniProtKB">
        <authorList>
            <consortium name="Ensembl"/>
        </authorList>
    </citation>
    <scope>IDENTIFICATION</scope>
</reference>
<evidence type="ECO:0000313" key="3">
    <source>
        <dbReference type="Proteomes" id="UP000694416"/>
    </source>
</evidence>
<evidence type="ECO:0000313" key="2">
    <source>
        <dbReference type="Ensembl" id="ENSPTEP00000011381.1"/>
    </source>
</evidence>
<dbReference type="Proteomes" id="UP000694416">
    <property type="component" value="Unplaced"/>
</dbReference>